<dbReference type="InterPro" id="IPR005279">
    <property type="entry name" value="Dipep/tripep_permease"/>
</dbReference>
<dbReference type="PANTHER" id="PTHR11654">
    <property type="entry name" value="OLIGOPEPTIDE TRANSPORTER-RELATED"/>
    <property type="match status" value="1"/>
</dbReference>
<proteinExistence type="inferred from homology"/>
<feature type="transmembrane region" description="Helical" evidence="7">
    <location>
        <begin position="21"/>
        <end position="43"/>
    </location>
</feature>
<evidence type="ECO:0000256" key="7">
    <source>
        <dbReference type="SAM" id="Phobius"/>
    </source>
</evidence>
<feature type="transmembrane region" description="Helical" evidence="7">
    <location>
        <begin position="172"/>
        <end position="198"/>
    </location>
</feature>
<keyword evidence="4" id="KW-0571">Peptide transport</keyword>
<evidence type="ECO:0000313" key="9">
    <source>
        <dbReference type="Proteomes" id="UP000550787"/>
    </source>
</evidence>
<keyword evidence="5 7" id="KW-1133">Transmembrane helix</keyword>
<name>A0A7W4I8Q7_GLUDI</name>
<organism evidence="8 9">
    <name type="scientific">Gluconacetobacter diazotrophicus</name>
    <name type="common">Acetobacter diazotrophicus</name>
    <dbReference type="NCBI Taxonomy" id="33996"/>
    <lineage>
        <taxon>Bacteria</taxon>
        <taxon>Pseudomonadati</taxon>
        <taxon>Pseudomonadota</taxon>
        <taxon>Alphaproteobacteria</taxon>
        <taxon>Acetobacterales</taxon>
        <taxon>Acetobacteraceae</taxon>
        <taxon>Gluconacetobacter</taxon>
    </lineage>
</organism>
<evidence type="ECO:0000256" key="2">
    <source>
        <dbReference type="ARBA" id="ARBA00005982"/>
    </source>
</evidence>
<feature type="transmembrane region" description="Helical" evidence="7">
    <location>
        <begin position="324"/>
        <end position="343"/>
    </location>
</feature>
<keyword evidence="4" id="KW-0653">Protein transport</keyword>
<feature type="transmembrane region" description="Helical" evidence="7">
    <location>
        <begin position="108"/>
        <end position="132"/>
    </location>
</feature>
<feature type="transmembrane region" description="Helical" evidence="7">
    <location>
        <begin position="245"/>
        <end position="265"/>
    </location>
</feature>
<evidence type="ECO:0000256" key="1">
    <source>
        <dbReference type="ARBA" id="ARBA00004141"/>
    </source>
</evidence>
<feature type="transmembrane region" description="Helical" evidence="7">
    <location>
        <begin position="355"/>
        <end position="373"/>
    </location>
</feature>
<dbReference type="NCBIfam" id="TIGR00924">
    <property type="entry name" value="yjdL_sub1_fam"/>
    <property type="match status" value="1"/>
</dbReference>
<dbReference type="Pfam" id="PF00854">
    <property type="entry name" value="PTR2"/>
    <property type="match status" value="2"/>
</dbReference>
<comment type="similarity">
    <text evidence="2">Belongs to the major facilitator superfamily. Proton-dependent oligopeptide transporter (POT/PTR) (TC 2.A.17) family.</text>
</comment>
<accession>A0A7W4I8Q7</accession>
<keyword evidence="6 7" id="KW-0472">Membrane</keyword>
<feature type="transmembrane region" description="Helical" evidence="7">
    <location>
        <begin position="55"/>
        <end position="72"/>
    </location>
</feature>
<dbReference type="Proteomes" id="UP000550787">
    <property type="component" value="Unassembled WGS sequence"/>
</dbReference>
<evidence type="ECO:0000256" key="5">
    <source>
        <dbReference type="ARBA" id="ARBA00022989"/>
    </source>
</evidence>
<protein>
    <submittedName>
        <fullName evidence="8">MFS transporter</fullName>
    </submittedName>
</protein>
<dbReference type="Gene3D" id="1.20.1250.20">
    <property type="entry name" value="MFS general substrate transporter like domains"/>
    <property type="match status" value="1"/>
</dbReference>
<comment type="caution">
    <text evidence="8">The sequence shown here is derived from an EMBL/GenBank/DDBJ whole genome shotgun (WGS) entry which is preliminary data.</text>
</comment>
<feature type="transmembrane region" description="Helical" evidence="7">
    <location>
        <begin position="84"/>
        <end position="102"/>
    </location>
</feature>
<keyword evidence="3 7" id="KW-0812">Transmembrane</keyword>
<dbReference type="InterPro" id="IPR036259">
    <property type="entry name" value="MFS_trans_sf"/>
</dbReference>
<dbReference type="InterPro" id="IPR000109">
    <property type="entry name" value="POT_fam"/>
</dbReference>
<feature type="transmembrane region" description="Helical" evidence="7">
    <location>
        <begin position="144"/>
        <end position="166"/>
    </location>
</feature>
<keyword evidence="4" id="KW-0813">Transport</keyword>
<feature type="transmembrane region" description="Helical" evidence="7">
    <location>
        <begin position="272"/>
        <end position="289"/>
    </location>
</feature>
<evidence type="ECO:0000313" key="8">
    <source>
        <dbReference type="EMBL" id="MBB2158364.1"/>
    </source>
</evidence>
<dbReference type="RefSeq" id="WP_012228605.1">
    <property type="nucleotide sequence ID" value="NZ_JABEQG010000078.1"/>
</dbReference>
<dbReference type="EMBL" id="JABEQG010000078">
    <property type="protein sequence ID" value="MBB2158364.1"/>
    <property type="molecule type" value="Genomic_DNA"/>
</dbReference>
<feature type="transmembrane region" description="Helical" evidence="7">
    <location>
        <begin position="466"/>
        <end position="489"/>
    </location>
</feature>
<feature type="transmembrane region" description="Helical" evidence="7">
    <location>
        <begin position="219"/>
        <end position="239"/>
    </location>
</feature>
<evidence type="ECO:0000256" key="6">
    <source>
        <dbReference type="ARBA" id="ARBA00023136"/>
    </source>
</evidence>
<gene>
    <name evidence="8" type="ORF">HLH33_19065</name>
</gene>
<evidence type="ECO:0000256" key="4">
    <source>
        <dbReference type="ARBA" id="ARBA00022856"/>
    </source>
</evidence>
<dbReference type="AlphaFoldDB" id="A0A7W4I8Q7"/>
<sequence>MSSRTRHGTAAAGRYGLTAALMLEAAERFSFYGMLSILLVYLLDVRSLSAPQANLFVGSFNALSLVSTLLGGRLGDAVLGPARTVLCGCLIQCAALGLLGLSGTWPAVFLPAAAVIAVTNGLTRTNMATLVLRHAGRGQSVDGLYTLYAFAVNLGAMFAFLLVPWIGKRHGYAIAFGTCAVSLLLGIATVLLNGRGLVGGGADGKEYATDAAWAGGRTILRALAEIGGAVLFYWVVLNFPAGGRWVFWIVIAAIPLFWAGLWRSAAAAERPGIAICLILVAEAMFYGVFDEQTTSTFVLYALHDLNRDFSVAGFTLFRLDAPQIVAINAGLTMLMGPPFVGLYRALDRTFGTIALSTKYACGSVFIVVCFLILSVDTAGPASGLRAPWGMFGAYAAVSVAGLVMNGLGLSVVTTYLPSRVRNMSVAVYYISTGLAMYGGSVLANAMGIRRLGASVSVAESLVAFHALFRGFTLLAGAGTAVIILVLPAVRMMERRFGTSRPSRPA</sequence>
<feature type="transmembrane region" description="Helical" evidence="7">
    <location>
        <begin position="427"/>
        <end position="446"/>
    </location>
</feature>
<reference evidence="8 9" key="1">
    <citation type="submission" date="2020-04" db="EMBL/GenBank/DDBJ databases">
        <title>Description of novel Gluconacetobacter.</title>
        <authorList>
            <person name="Sombolestani A."/>
        </authorList>
    </citation>
    <scope>NUCLEOTIDE SEQUENCE [LARGE SCALE GENOMIC DNA]</scope>
    <source>
        <strain evidence="8 9">LMG 7603</strain>
    </source>
</reference>
<dbReference type="GO" id="GO:0015833">
    <property type="term" value="P:peptide transport"/>
    <property type="evidence" value="ECO:0007669"/>
    <property type="project" value="UniProtKB-KW"/>
</dbReference>
<comment type="subcellular location">
    <subcellularLocation>
        <location evidence="1">Membrane</location>
        <topology evidence="1">Multi-pass membrane protein</topology>
    </subcellularLocation>
</comment>
<dbReference type="OMA" id="KNNQNWG"/>
<dbReference type="SUPFAM" id="SSF103473">
    <property type="entry name" value="MFS general substrate transporter"/>
    <property type="match status" value="1"/>
</dbReference>
<dbReference type="GO" id="GO:0016020">
    <property type="term" value="C:membrane"/>
    <property type="evidence" value="ECO:0007669"/>
    <property type="project" value="UniProtKB-SubCell"/>
</dbReference>
<evidence type="ECO:0000256" key="3">
    <source>
        <dbReference type="ARBA" id="ARBA00022692"/>
    </source>
</evidence>
<dbReference type="GO" id="GO:1904680">
    <property type="term" value="F:peptide transmembrane transporter activity"/>
    <property type="evidence" value="ECO:0007669"/>
    <property type="project" value="InterPro"/>
</dbReference>
<feature type="transmembrane region" description="Helical" evidence="7">
    <location>
        <begin position="393"/>
        <end position="415"/>
    </location>
</feature>